<reference evidence="2" key="1">
    <citation type="submission" date="2019-11" db="EMBL/GenBank/DDBJ databases">
        <title>Isolation and characterization of two novel species in the genus Thiomicrorhabdus.</title>
        <authorList>
            <person name="Mochizuki J."/>
            <person name="Kojima H."/>
            <person name="Fukui M."/>
        </authorList>
    </citation>
    <scope>NUCLEOTIDE SEQUENCE [LARGE SCALE GENOMIC DNA]</scope>
    <source>
        <strain evidence="2">aks77</strain>
    </source>
</reference>
<dbReference type="RefSeq" id="WP_173271764.1">
    <property type="nucleotide sequence ID" value="NZ_AP021889.1"/>
</dbReference>
<organism evidence="1 2">
    <name type="scientific">Thiosulfatimonas sediminis</name>
    <dbReference type="NCBI Taxonomy" id="2675054"/>
    <lineage>
        <taxon>Bacteria</taxon>
        <taxon>Pseudomonadati</taxon>
        <taxon>Pseudomonadota</taxon>
        <taxon>Gammaproteobacteria</taxon>
        <taxon>Thiotrichales</taxon>
        <taxon>Piscirickettsiaceae</taxon>
        <taxon>Thiosulfatimonas</taxon>
    </lineage>
</organism>
<dbReference type="KEGG" id="tse:THMIRHAS_11310"/>
<protein>
    <recommendedName>
        <fullName evidence="3">MYND-type domain-containing protein</fullName>
    </recommendedName>
</protein>
<proteinExistence type="predicted"/>
<keyword evidence="2" id="KW-1185">Reference proteome</keyword>
<name>A0A6F8PUS5_9GAMM</name>
<dbReference type="AlphaFoldDB" id="A0A6F8PUS5"/>
<dbReference type="EMBL" id="AP021889">
    <property type="protein sequence ID" value="BBP45758.1"/>
    <property type="molecule type" value="Genomic_DNA"/>
</dbReference>
<evidence type="ECO:0000313" key="2">
    <source>
        <dbReference type="Proteomes" id="UP000501726"/>
    </source>
</evidence>
<dbReference type="InterPro" id="IPR049708">
    <property type="entry name" value="PP0621-like"/>
</dbReference>
<dbReference type="Proteomes" id="UP000501726">
    <property type="component" value="Chromosome"/>
</dbReference>
<evidence type="ECO:0008006" key="3">
    <source>
        <dbReference type="Google" id="ProtNLM"/>
    </source>
</evidence>
<sequence length="84" mass="9964">MRSIFLFLIVIVVFLLVMAVINNRRTRMAKQVHKNTQHPEKPSEKMVHCEVCQTYLPVSEAICDEEKCFCNQKHLQEFKQKNSR</sequence>
<accession>A0A6F8PUS5</accession>
<dbReference type="NCBIfam" id="NF041023">
    <property type="entry name" value="PP0621_fam"/>
    <property type="match status" value="1"/>
</dbReference>
<evidence type="ECO:0000313" key="1">
    <source>
        <dbReference type="EMBL" id="BBP45758.1"/>
    </source>
</evidence>
<gene>
    <name evidence="1" type="ORF">THMIRHAS_11310</name>
</gene>